<dbReference type="AlphaFoldDB" id="A0A7W8I008"/>
<dbReference type="GO" id="GO:0008237">
    <property type="term" value="F:metallopeptidase activity"/>
    <property type="evidence" value="ECO:0007669"/>
    <property type="project" value="UniProtKB-KW"/>
</dbReference>
<dbReference type="InterPro" id="IPR011765">
    <property type="entry name" value="Pept_M16_N"/>
</dbReference>
<evidence type="ECO:0000256" key="1">
    <source>
        <dbReference type="ARBA" id="ARBA00007261"/>
    </source>
</evidence>
<evidence type="ECO:0000259" key="4">
    <source>
        <dbReference type="Pfam" id="PF00675"/>
    </source>
</evidence>
<comment type="similarity">
    <text evidence="1">Belongs to the peptidase M16 family.</text>
</comment>
<keyword evidence="2" id="KW-0482">Metalloprotease</keyword>
<dbReference type="SUPFAM" id="SSF63411">
    <property type="entry name" value="LuxS/MPP-like metallohydrolase"/>
    <property type="match status" value="4"/>
</dbReference>
<dbReference type="InterPro" id="IPR007863">
    <property type="entry name" value="Peptidase_M16_C"/>
</dbReference>
<evidence type="ECO:0000256" key="3">
    <source>
        <dbReference type="SAM" id="SignalP"/>
    </source>
</evidence>
<dbReference type="EC" id="3.4.24.-" evidence="6"/>
<dbReference type="Gene3D" id="3.30.830.10">
    <property type="entry name" value="Metalloenzyme, LuxS/M16 peptidase-like"/>
    <property type="match status" value="4"/>
</dbReference>
<dbReference type="Pfam" id="PF00675">
    <property type="entry name" value="Peptidase_M16"/>
    <property type="match status" value="2"/>
</dbReference>
<dbReference type="PANTHER" id="PTHR11851">
    <property type="entry name" value="METALLOPROTEASE"/>
    <property type="match status" value="1"/>
</dbReference>
<dbReference type="GO" id="GO:0006508">
    <property type="term" value="P:proteolysis"/>
    <property type="evidence" value="ECO:0007669"/>
    <property type="project" value="UniProtKB-KW"/>
</dbReference>
<sequence length="953" mass="100900">MTRTAALLGASLLAFAPLASGPAFAQTDPASIVVPPLEYTHRELANGLDVYAMPDPSAGTVTVTLWYDVGGKDDPEGRSGFAHLFEHILSRKTVNLPYGQISTMVENAGGSRNASTGQDFTNYYETVPPQYLETMLWTHAERMARPVVDQEVFDTERSIVQEELRQRVLAPPYGRFQRFVIGDNSYDESIYRRSVIGSLEELNSARIEDARAFHEAYYRPATATMIVSGNFDPAELDRLVDQYFADIRNPDRPVPVFDRPVETPRTAPRLVDAYAPNVPLPAVGVIYPGVPANHPDSSALEVMSGILSRGDSSRLHQALVYRTQLAANAGLGVGSNEEDGVIVATATVARGKAMADVEAALHAELARMRDEPVTAAELAEAKMEIVASELRQRETASGRAFILGRAIVSENDPGAPDRNLAAVQAVTAADVQRVARTYLNDQARVSLRYQDESARPEGVPEDSWRNPAPVPTFVTVPPAILPPNELLPEGQRMAPPALGEARAMATPQVVERRLPNGLRVIAAKSTDLPIMNARLVIAGGAAADPEDRAGLASMTANLASQGAGGRSAPEIARTLEALGANVGGGADADGTTLFVSAPIASADAVAEVVADIVMSPAFATEELERARTQTINGLTVNLRQPGPLASLVLNRLAYGGSAYGRPSSGTPESVARLTRDDVAGFHERWWRPDNATLIVTGGMDPEAAFAFAESMFDGWTAPGGAVPALPVRAGAVLPPRVVVVDLPGAGQAAVTAGVRGPRRSDDAWYPLAVANSIMGSGQNGHLFQEIRAKRGLSYGAYSSLGARVDGGLLSATTQTKNESAAEVVGLVLAEFDRLRTEAVPDQEVTDRETYLTGGFSRSLETTGGLGGVLADAVTYGLPLGEIEAYPGKIRATTPETLMAAAQAVSSEQAYVVVVGQAEMFIDDLRAAHPDVVVIPAAELDLNSATLGLSSPGA</sequence>
<dbReference type="InterPro" id="IPR011249">
    <property type="entry name" value="Metalloenz_LuxS/M16"/>
</dbReference>
<feature type="domain" description="Peptidase M16 N-terminal" evidence="4">
    <location>
        <begin position="55"/>
        <end position="165"/>
    </location>
</feature>
<feature type="domain" description="Peptidase M16 C-terminal" evidence="5">
    <location>
        <begin position="673"/>
        <end position="845"/>
    </location>
</feature>
<proteinExistence type="inferred from homology"/>
<accession>A0A7W8I008</accession>
<feature type="domain" description="Peptidase M16 C-terminal" evidence="5">
    <location>
        <begin position="207"/>
        <end position="383"/>
    </location>
</feature>
<evidence type="ECO:0000256" key="2">
    <source>
        <dbReference type="ARBA" id="ARBA00023049"/>
    </source>
</evidence>
<feature type="chain" id="PRO_5031272940" evidence="3">
    <location>
        <begin position="26"/>
        <end position="953"/>
    </location>
</feature>
<gene>
    <name evidence="6" type="ORF">HNQ67_002273</name>
</gene>
<keyword evidence="6" id="KW-0645">Protease</keyword>
<dbReference type="EMBL" id="JACHFZ010000004">
    <property type="protein sequence ID" value="MBB5292749.1"/>
    <property type="molecule type" value="Genomic_DNA"/>
</dbReference>
<feature type="signal peptide" evidence="3">
    <location>
        <begin position="1"/>
        <end position="25"/>
    </location>
</feature>
<protein>
    <submittedName>
        <fullName evidence="6">Zinc protease</fullName>
        <ecNumber evidence="6">3.4.24.-</ecNumber>
    </submittedName>
</protein>
<feature type="domain" description="Peptidase M16 N-terminal" evidence="4">
    <location>
        <begin position="520"/>
        <end position="637"/>
    </location>
</feature>
<comment type="caution">
    <text evidence="6">The sequence shown here is derived from an EMBL/GenBank/DDBJ whole genome shotgun (WGS) entry which is preliminary data.</text>
</comment>
<reference evidence="6 7" key="1">
    <citation type="submission" date="2020-08" db="EMBL/GenBank/DDBJ databases">
        <title>Genomic Encyclopedia of Type Strains, Phase IV (KMG-IV): sequencing the most valuable type-strain genomes for metagenomic binning, comparative biology and taxonomic classification.</title>
        <authorList>
            <person name="Goeker M."/>
        </authorList>
    </citation>
    <scope>NUCLEOTIDE SEQUENCE [LARGE SCALE GENOMIC DNA]</scope>
    <source>
        <strain evidence="6 7">DSM 25335</strain>
    </source>
</reference>
<dbReference type="InterPro" id="IPR050361">
    <property type="entry name" value="MPP/UQCRC_Complex"/>
</dbReference>
<dbReference type="Proteomes" id="UP000566663">
    <property type="component" value="Unassembled WGS sequence"/>
</dbReference>
<evidence type="ECO:0000313" key="7">
    <source>
        <dbReference type="Proteomes" id="UP000566663"/>
    </source>
</evidence>
<dbReference type="Pfam" id="PF05193">
    <property type="entry name" value="Peptidase_M16_C"/>
    <property type="match status" value="2"/>
</dbReference>
<evidence type="ECO:0000313" key="6">
    <source>
        <dbReference type="EMBL" id="MBB5292749.1"/>
    </source>
</evidence>
<dbReference type="RefSeq" id="WP_183255388.1">
    <property type="nucleotide sequence ID" value="NZ_BAAAFF010000001.1"/>
</dbReference>
<dbReference type="PANTHER" id="PTHR11851:SF49">
    <property type="entry name" value="MITOCHONDRIAL-PROCESSING PEPTIDASE SUBUNIT ALPHA"/>
    <property type="match status" value="1"/>
</dbReference>
<dbReference type="GO" id="GO:0046872">
    <property type="term" value="F:metal ion binding"/>
    <property type="evidence" value="ECO:0007669"/>
    <property type="project" value="InterPro"/>
</dbReference>
<keyword evidence="7" id="KW-1185">Reference proteome</keyword>
<evidence type="ECO:0000259" key="5">
    <source>
        <dbReference type="Pfam" id="PF05193"/>
    </source>
</evidence>
<organism evidence="6 7">
    <name type="scientific">Brevundimonas basaltis</name>
    <dbReference type="NCBI Taxonomy" id="472166"/>
    <lineage>
        <taxon>Bacteria</taxon>
        <taxon>Pseudomonadati</taxon>
        <taxon>Pseudomonadota</taxon>
        <taxon>Alphaproteobacteria</taxon>
        <taxon>Caulobacterales</taxon>
        <taxon>Caulobacteraceae</taxon>
        <taxon>Brevundimonas</taxon>
    </lineage>
</organism>
<keyword evidence="3" id="KW-0732">Signal</keyword>
<keyword evidence="6" id="KW-0378">Hydrolase</keyword>
<name>A0A7W8I008_9CAUL</name>